<feature type="binding site" evidence="7">
    <location>
        <position position="71"/>
    </location>
    <ligand>
        <name>Zn(2+)</name>
        <dbReference type="ChEBI" id="CHEBI:29105"/>
    </ligand>
</feature>
<dbReference type="GO" id="GO:0004089">
    <property type="term" value="F:carbonate dehydratase activity"/>
    <property type="evidence" value="ECO:0007669"/>
    <property type="project" value="UniProtKB-UniRule"/>
</dbReference>
<comment type="function">
    <text evidence="1 8">Reversible hydration of carbon dioxide.</text>
</comment>
<evidence type="ECO:0000256" key="2">
    <source>
        <dbReference type="ARBA" id="ARBA00006217"/>
    </source>
</evidence>
<dbReference type="SUPFAM" id="SSF53056">
    <property type="entry name" value="beta-carbonic anhydrase, cab"/>
    <property type="match status" value="1"/>
</dbReference>
<organism evidence="9 10">
    <name type="scientific">Kingdonia uniflora</name>
    <dbReference type="NCBI Taxonomy" id="39325"/>
    <lineage>
        <taxon>Eukaryota</taxon>
        <taxon>Viridiplantae</taxon>
        <taxon>Streptophyta</taxon>
        <taxon>Embryophyta</taxon>
        <taxon>Tracheophyta</taxon>
        <taxon>Spermatophyta</taxon>
        <taxon>Magnoliopsida</taxon>
        <taxon>Ranunculales</taxon>
        <taxon>Circaeasteraceae</taxon>
        <taxon>Kingdonia</taxon>
    </lineage>
</organism>
<evidence type="ECO:0000256" key="3">
    <source>
        <dbReference type="ARBA" id="ARBA00012925"/>
    </source>
</evidence>
<dbReference type="AlphaFoldDB" id="A0A7J7LQ76"/>
<dbReference type="PANTHER" id="PTHR11002:SF56">
    <property type="entry name" value="BETA CARBONIC ANHYDRASE 2, CHLOROPLASTIC"/>
    <property type="match status" value="1"/>
</dbReference>
<dbReference type="Pfam" id="PF00484">
    <property type="entry name" value="Pro_CA"/>
    <property type="match status" value="1"/>
</dbReference>
<dbReference type="Proteomes" id="UP000541444">
    <property type="component" value="Unassembled WGS sequence"/>
</dbReference>
<reference evidence="9 10" key="1">
    <citation type="journal article" date="2020" name="IScience">
        <title>Genome Sequencing of the Endangered Kingdonia uniflora (Circaeasteraceae, Ranunculales) Reveals Potential Mechanisms of Evolutionary Specialization.</title>
        <authorList>
            <person name="Sun Y."/>
            <person name="Deng T."/>
            <person name="Zhang A."/>
            <person name="Moore M.J."/>
            <person name="Landis J.B."/>
            <person name="Lin N."/>
            <person name="Zhang H."/>
            <person name="Zhang X."/>
            <person name="Huang J."/>
            <person name="Zhang X."/>
            <person name="Sun H."/>
            <person name="Wang H."/>
        </authorList>
    </citation>
    <scope>NUCLEOTIDE SEQUENCE [LARGE SCALE GENOMIC DNA]</scope>
    <source>
        <strain evidence="9">TB1705</strain>
        <tissue evidence="9">Leaf</tissue>
    </source>
</reference>
<evidence type="ECO:0000313" key="10">
    <source>
        <dbReference type="Proteomes" id="UP000541444"/>
    </source>
</evidence>
<comment type="similarity">
    <text evidence="2 8">Belongs to the beta-class carbonic anhydrase family.</text>
</comment>
<evidence type="ECO:0000256" key="1">
    <source>
        <dbReference type="ARBA" id="ARBA00002904"/>
    </source>
</evidence>
<proteinExistence type="inferred from homology"/>
<dbReference type="SMART" id="SM00947">
    <property type="entry name" value="Pro_CA"/>
    <property type="match status" value="1"/>
</dbReference>
<evidence type="ECO:0000256" key="7">
    <source>
        <dbReference type="PIRSR" id="PIRSR601765-1"/>
    </source>
</evidence>
<dbReference type="InterPro" id="IPR001765">
    <property type="entry name" value="Carbonic_anhydrase"/>
</dbReference>
<dbReference type="FunFam" id="3.40.1050.10:FF:000003">
    <property type="entry name" value="Carbonic anhydrase"/>
    <property type="match status" value="1"/>
</dbReference>
<dbReference type="EC" id="4.2.1.1" evidence="3 8"/>
<evidence type="ECO:0000313" key="9">
    <source>
        <dbReference type="EMBL" id="KAF6144692.1"/>
    </source>
</evidence>
<dbReference type="InterPro" id="IPR015892">
    <property type="entry name" value="Carbonic_anhydrase_CS"/>
</dbReference>
<dbReference type="Gene3D" id="3.40.1050.10">
    <property type="entry name" value="Carbonic anhydrase"/>
    <property type="match status" value="1"/>
</dbReference>
<dbReference type="PROSITE" id="PS00705">
    <property type="entry name" value="PROK_CO2_ANHYDRASE_2"/>
    <property type="match status" value="1"/>
</dbReference>
<comment type="catalytic activity">
    <reaction evidence="6 8">
        <text>hydrogencarbonate + H(+) = CO2 + H2O</text>
        <dbReference type="Rhea" id="RHEA:10748"/>
        <dbReference type="ChEBI" id="CHEBI:15377"/>
        <dbReference type="ChEBI" id="CHEBI:15378"/>
        <dbReference type="ChEBI" id="CHEBI:16526"/>
        <dbReference type="ChEBI" id="CHEBI:17544"/>
        <dbReference type="EC" id="4.2.1.1"/>
    </reaction>
</comment>
<keyword evidence="5 8" id="KW-0456">Lyase</keyword>
<keyword evidence="4 7" id="KW-0862">Zinc</keyword>
<dbReference type="PANTHER" id="PTHR11002">
    <property type="entry name" value="CARBONIC ANHYDRASE"/>
    <property type="match status" value="1"/>
</dbReference>
<gene>
    <name evidence="9" type="ORF">GIB67_006184</name>
</gene>
<dbReference type="CDD" id="cd00884">
    <property type="entry name" value="beta_CA_cladeB"/>
    <property type="match status" value="1"/>
</dbReference>
<keyword evidence="7" id="KW-0479">Metal-binding</keyword>
<dbReference type="GO" id="GO:0015976">
    <property type="term" value="P:carbon utilization"/>
    <property type="evidence" value="ECO:0007669"/>
    <property type="project" value="InterPro"/>
</dbReference>
<comment type="caution">
    <text evidence="9">The sequence shown here is derived from an EMBL/GenBank/DDBJ whole genome shotgun (WGS) entry which is preliminary data.</text>
</comment>
<feature type="binding site" evidence="7">
    <location>
        <position position="73"/>
    </location>
    <ligand>
        <name>Zn(2+)</name>
        <dbReference type="ChEBI" id="CHEBI:29105"/>
    </ligand>
</feature>
<sequence length="237" mass="26645">MEMNSYCGEEVNEIITSDVLKRLNGECQELESVERLKIGFEYFKREKFEKYPELFSKLAEGQAPKFLVFACSDSRVCPSHIINFQPGEAFMVRNIANIVPPYDQLKYSETGAAIEYAVVHLKVQEIVIIGHSFCGGIQALLTIPNDGDVFIDKWIKIVMPARKKVEAENGDLDPAEQLTLIEKEAVNVSLENLLSYPFVRESLENNTLALKGGYYDFVNGTFEVWGANCSGSPLCRV</sequence>
<name>A0A7J7LQ76_9MAGN</name>
<evidence type="ECO:0000256" key="8">
    <source>
        <dbReference type="RuleBase" id="RU003956"/>
    </source>
</evidence>
<feature type="binding site" evidence="7">
    <location>
        <position position="134"/>
    </location>
    <ligand>
        <name>Zn(2+)</name>
        <dbReference type="ChEBI" id="CHEBI:29105"/>
    </ligand>
</feature>
<accession>A0A7J7LQ76</accession>
<dbReference type="OrthoDB" id="10248475at2759"/>
<keyword evidence="10" id="KW-1185">Reference proteome</keyword>
<comment type="cofactor">
    <cofactor evidence="7">
        <name>Zn(2+)</name>
        <dbReference type="ChEBI" id="CHEBI:29105"/>
    </cofactor>
    <text evidence="7">Binds 1 zinc ion per subunit.</text>
</comment>
<protein>
    <recommendedName>
        <fullName evidence="3 8">Carbonic anhydrase</fullName>
        <ecNumber evidence="3 8">4.2.1.1</ecNumber>
    </recommendedName>
    <alternativeName>
        <fullName evidence="8">Carbonate dehydratase</fullName>
    </alternativeName>
</protein>
<feature type="binding site" evidence="7">
    <location>
        <position position="131"/>
    </location>
    <ligand>
        <name>Zn(2+)</name>
        <dbReference type="ChEBI" id="CHEBI:29105"/>
    </ligand>
</feature>
<evidence type="ECO:0000256" key="4">
    <source>
        <dbReference type="ARBA" id="ARBA00022833"/>
    </source>
</evidence>
<evidence type="ECO:0000256" key="6">
    <source>
        <dbReference type="ARBA" id="ARBA00048348"/>
    </source>
</evidence>
<dbReference type="InterPro" id="IPR036874">
    <property type="entry name" value="Carbonic_anhydrase_sf"/>
</dbReference>
<dbReference type="GO" id="GO:0008270">
    <property type="term" value="F:zinc ion binding"/>
    <property type="evidence" value="ECO:0007669"/>
    <property type="project" value="UniProtKB-UniRule"/>
</dbReference>
<dbReference type="EMBL" id="JACGCM010002114">
    <property type="protein sequence ID" value="KAF6144692.1"/>
    <property type="molecule type" value="Genomic_DNA"/>
</dbReference>
<dbReference type="PROSITE" id="PS00704">
    <property type="entry name" value="PROK_CO2_ANHYDRASE_1"/>
    <property type="match status" value="1"/>
</dbReference>
<dbReference type="InterPro" id="IPR045066">
    <property type="entry name" value="Beta_CA_cladeB"/>
</dbReference>
<evidence type="ECO:0000256" key="5">
    <source>
        <dbReference type="ARBA" id="ARBA00023239"/>
    </source>
</evidence>